<proteinExistence type="predicted"/>
<gene>
    <name evidence="2" type="ORF">PCOR1329_LOCUS79216</name>
</gene>
<keyword evidence="3" id="KW-1185">Reference proteome</keyword>
<protein>
    <submittedName>
        <fullName evidence="2">Uncharacterized protein</fullName>
    </submittedName>
</protein>
<evidence type="ECO:0000313" key="2">
    <source>
        <dbReference type="EMBL" id="CAK0902685.1"/>
    </source>
</evidence>
<evidence type="ECO:0000313" key="3">
    <source>
        <dbReference type="Proteomes" id="UP001189429"/>
    </source>
</evidence>
<accession>A0ABN9XRS6</accession>
<feature type="region of interest" description="Disordered" evidence="1">
    <location>
        <begin position="1"/>
        <end position="35"/>
    </location>
</feature>
<name>A0ABN9XRS6_9DINO</name>
<sequence length="133" mass="14386">AARQAVGRPTAGLRHYGAAGGEDRQEEGEEEEEQLQCELSKTVTVCCRGIPQTARPGRASRRRSGAPVPDRAPPVCTRRRKRASAPCSPACTQRSKVTGKRREEEEPGSPDSRHALSSSRATSEQHTPILEAS</sequence>
<comment type="caution">
    <text evidence="2">The sequence shown here is derived from an EMBL/GenBank/DDBJ whole genome shotgun (WGS) entry which is preliminary data.</text>
</comment>
<dbReference type="EMBL" id="CAUYUJ010021103">
    <property type="protein sequence ID" value="CAK0902684.1"/>
    <property type="molecule type" value="Genomic_DNA"/>
</dbReference>
<reference evidence="2" key="1">
    <citation type="submission" date="2023-10" db="EMBL/GenBank/DDBJ databases">
        <authorList>
            <person name="Chen Y."/>
            <person name="Shah S."/>
            <person name="Dougan E. K."/>
            <person name="Thang M."/>
            <person name="Chan C."/>
        </authorList>
    </citation>
    <scope>NUCLEOTIDE SEQUENCE [LARGE SCALE GENOMIC DNA]</scope>
</reference>
<feature type="compositionally biased region" description="Acidic residues" evidence="1">
    <location>
        <begin position="24"/>
        <end position="35"/>
    </location>
</feature>
<organism evidence="2 3">
    <name type="scientific">Prorocentrum cordatum</name>
    <dbReference type="NCBI Taxonomy" id="2364126"/>
    <lineage>
        <taxon>Eukaryota</taxon>
        <taxon>Sar</taxon>
        <taxon>Alveolata</taxon>
        <taxon>Dinophyceae</taxon>
        <taxon>Prorocentrales</taxon>
        <taxon>Prorocentraceae</taxon>
        <taxon>Prorocentrum</taxon>
    </lineage>
</organism>
<feature type="region of interest" description="Disordered" evidence="1">
    <location>
        <begin position="51"/>
        <end position="133"/>
    </location>
</feature>
<dbReference type="EMBL" id="CAUYUJ010021103">
    <property type="protein sequence ID" value="CAK0902685.1"/>
    <property type="molecule type" value="Genomic_DNA"/>
</dbReference>
<evidence type="ECO:0000256" key="1">
    <source>
        <dbReference type="SAM" id="MobiDB-lite"/>
    </source>
</evidence>
<dbReference type="Proteomes" id="UP001189429">
    <property type="component" value="Unassembled WGS sequence"/>
</dbReference>
<feature type="compositionally biased region" description="Polar residues" evidence="1">
    <location>
        <begin position="115"/>
        <end position="126"/>
    </location>
</feature>
<feature type="non-terminal residue" evidence="2">
    <location>
        <position position="1"/>
    </location>
</feature>